<protein>
    <submittedName>
        <fullName evidence="1">Uncharacterized protein</fullName>
    </submittedName>
</protein>
<reference evidence="1" key="1">
    <citation type="submission" date="2021-01" db="EMBL/GenBank/DDBJ databases">
        <authorList>
            <consortium name="Genoscope - CEA"/>
            <person name="William W."/>
        </authorList>
    </citation>
    <scope>NUCLEOTIDE SEQUENCE</scope>
</reference>
<comment type="caution">
    <text evidence="1">The sequence shown here is derived from an EMBL/GenBank/DDBJ whole genome shotgun (WGS) entry which is preliminary data.</text>
</comment>
<organism evidence="1 2">
    <name type="scientific">Paramecium primaurelia</name>
    <dbReference type="NCBI Taxonomy" id="5886"/>
    <lineage>
        <taxon>Eukaryota</taxon>
        <taxon>Sar</taxon>
        <taxon>Alveolata</taxon>
        <taxon>Ciliophora</taxon>
        <taxon>Intramacronucleata</taxon>
        <taxon>Oligohymenophorea</taxon>
        <taxon>Peniculida</taxon>
        <taxon>Parameciidae</taxon>
        <taxon>Paramecium</taxon>
    </lineage>
</organism>
<evidence type="ECO:0000313" key="2">
    <source>
        <dbReference type="Proteomes" id="UP000688137"/>
    </source>
</evidence>
<name>A0A8S1PXG9_PARPR</name>
<dbReference type="AlphaFoldDB" id="A0A8S1PXG9"/>
<sequence length="89" mass="10818">MINDKLFKLIFIETKRFKQFIISNRIIKSFQCYSNLYLIAEIYYNEFSRLIINYILSIKIQESSKVEIKIKLNYKPTETEMRESGHQQK</sequence>
<accession>A0A8S1PXG9</accession>
<dbReference type="EMBL" id="CAJJDM010000138">
    <property type="protein sequence ID" value="CAD8107947.1"/>
    <property type="molecule type" value="Genomic_DNA"/>
</dbReference>
<dbReference type="Proteomes" id="UP000688137">
    <property type="component" value="Unassembled WGS sequence"/>
</dbReference>
<keyword evidence="2" id="KW-1185">Reference proteome</keyword>
<proteinExistence type="predicted"/>
<evidence type="ECO:0000313" key="1">
    <source>
        <dbReference type="EMBL" id="CAD8107947.1"/>
    </source>
</evidence>
<gene>
    <name evidence="1" type="ORF">PPRIM_AZ9-3.1.T1350098</name>
</gene>